<evidence type="ECO:0000256" key="14">
    <source>
        <dbReference type="PIRSR" id="PIRSR611782-1"/>
    </source>
</evidence>
<dbReference type="EMBL" id="JACWUN010000009">
    <property type="protein sequence ID" value="MBD1400801.1"/>
    <property type="molecule type" value="Genomic_DNA"/>
</dbReference>
<reference evidence="18" key="1">
    <citation type="submission" date="2020-09" db="EMBL/GenBank/DDBJ databases">
        <title>Pelobacter alkaliphilus sp. nov., a novel anaerobic arsenate-reducing bacterium from terrestrial mud volcano.</title>
        <authorList>
            <person name="Khomyakova M.A."/>
            <person name="Merkel A.Y."/>
            <person name="Slobodkin A.I."/>
        </authorList>
    </citation>
    <scope>NUCLEOTIDE SEQUENCE</scope>
    <source>
        <strain evidence="18">M08fum</strain>
    </source>
</reference>
<dbReference type="SUPFAM" id="SSF50494">
    <property type="entry name" value="Trypsin-like serine proteases"/>
    <property type="match status" value="1"/>
</dbReference>
<evidence type="ECO:0000256" key="13">
    <source>
        <dbReference type="ARBA" id="ARBA00032850"/>
    </source>
</evidence>
<keyword evidence="9" id="KW-0574">Periplasm</keyword>
<keyword evidence="8" id="KW-0677">Repeat</keyword>
<dbReference type="Pfam" id="PF17820">
    <property type="entry name" value="PDZ_6"/>
    <property type="match status" value="1"/>
</dbReference>
<name>A0A8J6UR81_9BACT</name>
<feature type="active site" description="Charge relay system" evidence="14">
    <location>
        <position position="119"/>
    </location>
</feature>
<sequence>MRINKLFGMLVVLVLLGSSVSAQESGLESLRETGKAFRSVARDISPAVVYIQVEQEVQVRSRDPWSNPFEGSPFGEEFFRRFFGEPPRGEAPDRPPRRTTGQGSGFLISADGYIMTNNHVVGDADKITVQFQDGREFDAELVGADPPTDVALIRIEANEELPYIKLGNSDQLEVGDWVLAFGNPFGLSHTMTAGIVSAKGRSGIGLTDYENFIQTDAAINPGNSGGPLVNLDGEAVGMNTAIFSRSGGYMGIGFAIPINMATNIYLQLAEHGKVTRGRIGVYIQDLTRELAESFDIDQRQGILVSQVMKGSAAEKGGLEQGDVILKLNGTAVENVAAFRNQVALTRPGTTIELEVLRKGKVRKHKIVVDALEVETAASADAPAAEAGTDVLPQIGLRLQKLTKELAEQFGYQENRGVLVAAVEPGSIAARAGIQAGALIEEVNRVDVNDPQDVVSLVEKSKRDTVLLLVRQGSGSRYIALRYR</sequence>
<dbReference type="InterPro" id="IPR036034">
    <property type="entry name" value="PDZ_sf"/>
</dbReference>
<feature type="active site" description="Charge relay system" evidence="14">
    <location>
        <position position="224"/>
    </location>
</feature>
<dbReference type="NCBIfam" id="TIGR02037">
    <property type="entry name" value="degP_htrA_DO"/>
    <property type="match status" value="1"/>
</dbReference>
<evidence type="ECO:0000256" key="10">
    <source>
        <dbReference type="ARBA" id="ARBA00022801"/>
    </source>
</evidence>
<dbReference type="RefSeq" id="WP_191155735.1">
    <property type="nucleotide sequence ID" value="NZ_JACWUN010000009.1"/>
</dbReference>
<dbReference type="Pfam" id="PF00595">
    <property type="entry name" value="PDZ"/>
    <property type="match status" value="1"/>
</dbReference>
<dbReference type="InterPro" id="IPR009003">
    <property type="entry name" value="Peptidase_S1_PA"/>
</dbReference>
<dbReference type="GO" id="GO:0042597">
    <property type="term" value="C:periplasmic space"/>
    <property type="evidence" value="ECO:0007669"/>
    <property type="project" value="UniProtKB-SubCell"/>
</dbReference>
<dbReference type="Gene3D" id="2.40.10.120">
    <property type="match status" value="1"/>
</dbReference>
<dbReference type="CDD" id="cd10839">
    <property type="entry name" value="cpPDZ1_DegP-like"/>
    <property type="match status" value="1"/>
</dbReference>
<protein>
    <recommendedName>
        <fullName evidence="5">Probable periplasmic serine endoprotease DegP-like</fullName>
        <ecNumber evidence="4">3.4.21.107</ecNumber>
    </recommendedName>
    <alternativeName>
        <fullName evidence="13">Protease Do</fullName>
    </alternativeName>
</protein>
<feature type="binding site" evidence="15">
    <location>
        <begin position="222"/>
        <end position="224"/>
    </location>
    <ligand>
        <name>substrate</name>
    </ligand>
</feature>
<dbReference type="FunFam" id="2.40.10.120:FF:000007">
    <property type="entry name" value="Periplasmic serine endoprotease DegP-like"/>
    <property type="match status" value="1"/>
</dbReference>
<evidence type="ECO:0000256" key="3">
    <source>
        <dbReference type="ARBA" id="ARBA00010541"/>
    </source>
</evidence>
<proteinExistence type="inferred from homology"/>
<comment type="catalytic activity">
    <reaction evidence="1">
        <text>Acts on substrates that are at least partially unfolded. The cleavage site P1 residue is normally between a pair of hydrophobic residues, such as Val-|-Val.</text>
        <dbReference type="EC" id="3.4.21.107"/>
    </reaction>
</comment>
<evidence type="ECO:0000256" key="12">
    <source>
        <dbReference type="ARBA" id="ARBA00023016"/>
    </source>
</evidence>
<dbReference type="Pfam" id="PF13365">
    <property type="entry name" value="Trypsin_2"/>
    <property type="match status" value="1"/>
</dbReference>
<evidence type="ECO:0000256" key="1">
    <source>
        <dbReference type="ARBA" id="ARBA00001772"/>
    </source>
</evidence>
<dbReference type="SMART" id="SM00228">
    <property type="entry name" value="PDZ"/>
    <property type="match status" value="2"/>
</dbReference>
<accession>A0A8J6UR81</accession>
<evidence type="ECO:0000256" key="16">
    <source>
        <dbReference type="SAM" id="SignalP"/>
    </source>
</evidence>
<feature type="signal peptide" evidence="16">
    <location>
        <begin position="1"/>
        <end position="22"/>
    </location>
</feature>
<evidence type="ECO:0000256" key="11">
    <source>
        <dbReference type="ARBA" id="ARBA00022825"/>
    </source>
</evidence>
<keyword evidence="7 16" id="KW-0732">Signal</keyword>
<evidence type="ECO:0000256" key="7">
    <source>
        <dbReference type="ARBA" id="ARBA00022729"/>
    </source>
</evidence>
<gene>
    <name evidence="18" type="ORF">ICT70_08975</name>
</gene>
<feature type="domain" description="PDZ" evidence="17">
    <location>
        <begin position="263"/>
        <end position="359"/>
    </location>
</feature>
<dbReference type="InterPro" id="IPR011782">
    <property type="entry name" value="Pept_S1C_Do"/>
</dbReference>
<organism evidence="18 19">
    <name type="scientific">Pelovirga terrestris</name>
    <dbReference type="NCBI Taxonomy" id="2771352"/>
    <lineage>
        <taxon>Bacteria</taxon>
        <taxon>Pseudomonadati</taxon>
        <taxon>Thermodesulfobacteriota</taxon>
        <taxon>Desulfuromonadia</taxon>
        <taxon>Geobacterales</taxon>
        <taxon>Geobacteraceae</taxon>
        <taxon>Pelovirga</taxon>
    </lineage>
</organism>
<dbReference type="Proteomes" id="UP000632828">
    <property type="component" value="Unassembled WGS sequence"/>
</dbReference>
<dbReference type="SUPFAM" id="SSF50156">
    <property type="entry name" value="PDZ domain-like"/>
    <property type="match status" value="2"/>
</dbReference>
<evidence type="ECO:0000256" key="8">
    <source>
        <dbReference type="ARBA" id="ARBA00022737"/>
    </source>
</evidence>
<dbReference type="Gene3D" id="2.30.42.10">
    <property type="match status" value="2"/>
</dbReference>
<dbReference type="InterPro" id="IPR001478">
    <property type="entry name" value="PDZ"/>
</dbReference>
<evidence type="ECO:0000256" key="9">
    <source>
        <dbReference type="ARBA" id="ARBA00022764"/>
    </source>
</evidence>
<dbReference type="PRINTS" id="PR00834">
    <property type="entry name" value="PROTEASES2C"/>
</dbReference>
<comment type="subcellular location">
    <subcellularLocation>
        <location evidence="2">Periplasm</location>
    </subcellularLocation>
</comment>
<keyword evidence="19" id="KW-1185">Reference proteome</keyword>
<dbReference type="PANTHER" id="PTHR22939">
    <property type="entry name" value="SERINE PROTEASE FAMILY S1C HTRA-RELATED"/>
    <property type="match status" value="1"/>
</dbReference>
<dbReference type="EC" id="3.4.21.107" evidence="4"/>
<evidence type="ECO:0000313" key="19">
    <source>
        <dbReference type="Proteomes" id="UP000632828"/>
    </source>
</evidence>
<evidence type="ECO:0000256" key="4">
    <source>
        <dbReference type="ARBA" id="ARBA00013035"/>
    </source>
</evidence>
<evidence type="ECO:0000256" key="5">
    <source>
        <dbReference type="ARBA" id="ARBA00013958"/>
    </source>
</evidence>
<dbReference type="InterPro" id="IPR001940">
    <property type="entry name" value="Peptidase_S1C"/>
</dbReference>
<comment type="similarity">
    <text evidence="3">Belongs to the peptidase S1C family.</text>
</comment>
<dbReference type="PROSITE" id="PS50106">
    <property type="entry name" value="PDZ"/>
    <property type="match status" value="2"/>
</dbReference>
<evidence type="ECO:0000313" key="18">
    <source>
        <dbReference type="EMBL" id="MBD1400801.1"/>
    </source>
</evidence>
<keyword evidence="12" id="KW-0346">Stress response</keyword>
<evidence type="ECO:0000259" key="17">
    <source>
        <dbReference type="PROSITE" id="PS50106"/>
    </source>
</evidence>
<feature type="active site" description="Charge relay system" evidence="14">
    <location>
        <position position="149"/>
    </location>
</feature>
<feature type="domain" description="PDZ" evidence="17">
    <location>
        <begin position="395"/>
        <end position="472"/>
    </location>
</feature>
<feature type="binding site" evidence="15">
    <location>
        <position position="149"/>
    </location>
    <ligand>
        <name>substrate</name>
    </ligand>
</feature>
<feature type="binding site" evidence="15">
    <location>
        <position position="119"/>
    </location>
    <ligand>
        <name>substrate</name>
    </ligand>
</feature>
<feature type="binding site" evidence="15">
    <location>
        <position position="54"/>
    </location>
    <ligand>
        <name>substrate</name>
    </ligand>
</feature>
<dbReference type="AlphaFoldDB" id="A0A8J6UR81"/>
<dbReference type="PANTHER" id="PTHR22939:SF129">
    <property type="entry name" value="SERINE PROTEASE HTRA2, MITOCHONDRIAL"/>
    <property type="match status" value="1"/>
</dbReference>
<evidence type="ECO:0000256" key="2">
    <source>
        <dbReference type="ARBA" id="ARBA00004418"/>
    </source>
</evidence>
<evidence type="ECO:0000256" key="15">
    <source>
        <dbReference type="PIRSR" id="PIRSR611782-2"/>
    </source>
</evidence>
<dbReference type="GO" id="GO:0006508">
    <property type="term" value="P:proteolysis"/>
    <property type="evidence" value="ECO:0007669"/>
    <property type="project" value="UniProtKB-KW"/>
</dbReference>
<comment type="caution">
    <text evidence="18">The sequence shown here is derived from an EMBL/GenBank/DDBJ whole genome shotgun (WGS) entry which is preliminary data.</text>
</comment>
<dbReference type="GO" id="GO:0004252">
    <property type="term" value="F:serine-type endopeptidase activity"/>
    <property type="evidence" value="ECO:0007669"/>
    <property type="project" value="InterPro"/>
</dbReference>
<evidence type="ECO:0000256" key="6">
    <source>
        <dbReference type="ARBA" id="ARBA00022670"/>
    </source>
</evidence>
<keyword evidence="6" id="KW-0645">Protease</keyword>
<keyword evidence="10" id="KW-0378">Hydrolase</keyword>
<feature type="chain" id="PRO_5038634764" description="Probable periplasmic serine endoprotease DegP-like" evidence="16">
    <location>
        <begin position="23"/>
        <end position="483"/>
    </location>
</feature>
<dbReference type="InterPro" id="IPR041489">
    <property type="entry name" value="PDZ_6"/>
</dbReference>
<keyword evidence="11" id="KW-0720">Serine protease</keyword>